<dbReference type="EMBL" id="DVLP01000454">
    <property type="protein sequence ID" value="HIT77062.1"/>
    <property type="molecule type" value="Genomic_DNA"/>
</dbReference>
<evidence type="ECO:0000313" key="2">
    <source>
        <dbReference type="EMBL" id="HIT77062.1"/>
    </source>
</evidence>
<dbReference type="PROSITE" id="PS51257">
    <property type="entry name" value="PROKAR_LIPOPROTEIN"/>
    <property type="match status" value="1"/>
</dbReference>
<dbReference type="Proteomes" id="UP000886842">
    <property type="component" value="Unassembled WGS sequence"/>
</dbReference>
<feature type="transmembrane region" description="Helical" evidence="1">
    <location>
        <begin position="106"/>
        <end position="126"/>
    </location>
</feature>
<feature type="transmembrane region" description="Helical" evidence="1">
    <location>
        <begin position="82"/>
        <end position="100"/>
    </location>
</feature>
<accession>A0A9D1H1F2</accession>
<organism evidence="2 3">
    <name type="scientific">Candidatus Avipropionibacterium avicola</name>
    <dbReference type="NCBI Taxonomy" id="2840701"/>
    <lineage>
        <taxon>Bacteria</taxon>
        <taxon>Bacillati</taxon>
        <taxon>Actinomycetota</taxon>
        <taxon>Actinomycetes</taxon>
        <taxon>Propionibacteriales</taxon>
        <taxon>Propionibacteriaceae</taxon>
        <taxon>Propionibacteriaceae incertae sedis</taxon>
        <taxon>Candidatus Avipropionibacterium</taxon>
    </lineage>
</organism>
<feature type="transmembrane region" description="Helical" evidence="1">
    <location>
        <begin position="147"/>
        <end position="168"/>
    </location>
</feature>
<feature type="transmembrane region" description="Helical" evidence="1">
    <location>
        <begin position="20"/>
        <end position="38"/>
    </location>
</feature>
<sequence>MRTSTTETGPRVARSVSSWLMLVLGYGCIVAGGLVAAVTGPLELARGSWVAAYLVLVGGVAQLALGWVPGTLGRPLGPRSDWTCLLAWNLGNVLVVLATLTRQPLGVDLGSVLLALTLVLALVRAVSRRHGPGPDPEGRGRRLLAGAYVALLLVLVVSIGVGITLAHLR</sequence>
<keyword evidence="1" id="KW-0812">Transmembrane</keyword>
<gene>
    <name evidence="2" type="ORF">IAA98_15900</name>
</gene>
<protein>
    <submittedName>
        <fullName evidence="2">Uncharacterized protein</fullName>
    </submittedName>
</protein>
<keyword evidence="1" id="KW-0472">Membrane</keyword>
<comment type="caution">
    <text evidence="2">The sequence shown here is derived from an EMBL/GenBank/DDBJ whole genome shotgun (WGS) entry which is preliminary data.</text>
</comment>
<reference evidence="2" key="1">
    <citation type="submission" date="2020-10" db="EMBL/GenBank/DDBJ databases">
        <authorList>
            <person name="Gilroy R."/>
        </authorList>
    </citation>
    <scope>NUCLEOTIDE SEQUENCE</scope>
    <source>
        <strain evidence="2">ChiGjej1B1-24693</strain>
    </source>
</reference>
<feature type="transmembrane region" description="Helical" evidence="1">
    <location>
        <begin position="50"/>
        <end position="70"/>
    </location>
</feature>
<evidence type="ECO:0000256" key="1">
    <source>
        <dbReference type="SAM" id="Phobius"/>
    </source>
</evidence>
<reference evidence="2" key="2">
    <citation type="journal article" date="2021" name="PeerJ">
        <title>Extensive microbial diversity within the chicken gut microbiome revealed by metagenomics and culture.</title>
        <authorList>
            <person name="Gilroy R."/>
            <person name="Ravi A."/>
            <person name="Getino M."/>
            <person name="Pursley I."/>
            <person name="Horton D.L."/>
            <person name="Alikhan N.F."/>
            <person name="Baker D."/>
            <person name="Gharbi K."/>
            <person name="Hall N."/>
            <person name="Watson M."/>
            <person name="Adriaenssens E.M."/>
            <person name="Foster-Nyarko E."/>
            <person name="Jarju S."/>
            <person name="Secka A."/>
            <person name="Antonio M."/>
            <person name="Oren A."/>
            <person name="Chaudhuri R.R."/>
            <person name="La Ragione R."/>
            <person name="Hildebrand F."/>
            <person name="Pallen M.J."/>
        </authorList>
    </citation>
    <scope>NUCLEOTIDE SEQUENCE</scope>
    <source>
        <strain evidence="2">ChiGjej1B1-24693</strain>
    </source>
</reference>
<proteinExistence type="predicted"/>
<dbReference type="AlphaFoldDB" id="A0A9D1H1F2"/>
<evidence type="ECO:0000313" key="3">
    <source>
        <dbReference type="Proteomes" id="UP000886842"/>
    </source>
</evidence>
<name>A0A9D1H1F2_9ACTN</name>
<keyword evidence="1" id="KW-1133">Transmembrane helix</keyword>